<dbReference type="AlphaFoldDB" id="A0A2H0BMQ4"/>
<organism evidence="10 11">
    <name type="scientific">Candidatus Vogelbacteria bacterium CG22_combo_CG10-13_8_21_14_all_37_9</name>
    <dbReference type="NCBI Taxonomy" id="1975046"/>
    <lineage>
        <taxon>Bacteria</taxon>
        <taxon>Candidatus Vogeliibacteriota</taxon>
    </lineage>
</organism>
<keyword evidence="3 10" id="KW-0255">Endonuclease</keyword>
<sequence length="346" mass="39778">MSISKNKKIPLWLPYTFQIEVKKNIVTFQYKGGKYTANIKNILSIMLYGGTCDLSENFLQLCAKYGVPICLHRRTMSNAVWITPSVKTSAKDDILSKQISFRNNEKKRVHIAKKILQAKFKSMSWLVSYPMLFDGKRYSIKQMVNIEAQHAKVYWKKYYKILGYSGYSRRGGANTIKSILDAVSKLISGITLRYIIYHRMSPYHGFLHIPTDYPSLVYDLMEPYRGNIEKIVFNTIQQAKSEKVEEKDFLARCIIAVEDYLDSNLYTNTTRQIVTFQELLHGSVLSLRSYLQGISRQFIVPIPGKPNGCRPVKVGYKLYGRTAGPTDFWSVAKNVSNTHEKQMASK</sequence>
<dbReference type="GO" id="GO:0003677">
    <property type="term" value="F:DNA binding"/>
    <property type="evidence" value="ECO:0007669"/>
    <property type="project" value="UniProtKB-KW"/>
</dbReference>
<dbReference type="GO" id="GO:0051607">
    <property type="term" value="P:defense response to virus"/>
    <property type="evidence" value="ECO:0007669"/>
    <property type="project" value="UniProtKB-KW"/>
</dbReference>
<dbReference type="Pfam" id="PF01867">
    <property type="entry name" value="Cas_Cas1"/>
    <property type="match status" value="2"/>
</dbReference>
<dbReference type="GO" id="GO:0043571">
    <property type="term" value="P:maintenance of CRISPR repeat elements"/>
    <property type="evidence" value="ECO:0007669"/>
    <property type="project" value="InterPro"/>
</dbReference>
<dbReference type="GO" id="GO:0004519">
    <property type="term" value="F:endonuclease activity"/>
    <property type="evidence" value="ECO:0007669"/>
    <property type="project" value="UniProtKB-KW"/>
</dbReference>
<evidence type="ECO:0000256" key="7">
    <source>
        <dbReference type="ARBA" id="ARBA00023125"/>
    </source>
</evidence>
<evidence type="ECO:0000256" key="8">
    <source>
        <dbReference type="ARBA" id="ARBA00023211"/>
    </source>
</evidence>
<keyword evidence="5" id="KW-0460">Magnesium</keyword>
<dbReference type="InterPro" id="IPR042206">
    <property type="entry name" value="CRISPR-assoc_Cas1_C"/>
</dbReference>
<dbReference type="Gene3D" id="1.20.120.920">
    <property type="entry name" value="CRISPR-associated endonuclease Cas1, C-terminal domain"/>
    <property type="match status" value="1"/>
</dbReference>
<dbReference type="EMBL" id="PCSX01000016">
    <property type="protein sequence ID" value="PIP58310.1"/>
    <property type="molecule type" value="Genomic_DNA"/>
</dbReference>
<comment type="caution">
    <text evidence="10">The sequence shown here is derived from an EMBL/GenBank/DDBJ whole genome shotgun (WGS) entry which is preliminary data.</text>
</comment>
<keyword evidence="1" id="KW-0540">Nuclease</keyword>
<keyword evidence="2" id="KW-0479">Metal-binding</keyword>
<dbReference type="InterPro" id="IPR002729">
    <property type="entry name" value="CRISPR-assoc_Cas1"/>
</dbReference>
<keyword evidence="7" id="KW-0238">DNA-binding</keyword>
<evidence type="ECO:0000313" key="10">
    <source>
        <dbReference type="EMBL" id="PIP58310.1"/>
    </source>
</evidence>
<evidence type="ECO:0000256" key="5">
    <source>
        <dbReference type="ARBA" id="ARBA00022842"/>
    </source>
</evidence>
<keyword evidence="4" id="KW-0378">Hydrolase</keyword>
<evidence type="ECO:0000256" key="4">
    <source>
        <dbReference type="ARBA" id="ARBA00022801"/>
    </source>
</evidence>
<dbReference type="Proteomes" id="UP000229334">
    <property type="component" value="Unassembled WGS sequence"/>
</dbReference>
<reference evidence="10 11" key="1">
    <citation type="submission" date="2017-09" db="EMBL/GenBank/DDBJ databases">
        <title>Depth-based differentiation of microbial function through sediment-hosted aquifers and enrichment of novel symbionts in the deep terrestrial subsurface.</title>
        <authorList>
            <person name="Probst A.J."/>
            <person name="Ladd B."/>
            <person name="Jarett J.K."/>
            <person name="Geller-Mcgrath D.E."/>
            <person name="Sieber C.M."/>
            <person name="Emerson J.B."/>
            <person name="Anantharaman K."/>
            <person name="Thomas B.C."/>
            <person name="Malmstrom R."/>
            <person name="Stieglmeier M."/>
            <person name="Klingl A."/>
            <person name="Woyke T."/>
            <person name="Ryan C.M."/>
            <person name="Banfield J.F."/>
        </authorList>
    </citation>
    <scope>NUCLEOTIDE SEQUENCE [LARGE SCALE GENOMIC DNA]</scope>
    <source>
        <strain evidence="10">CG22_combo_CG10-13_8_21_14_all_37_9</strain>
    </source>
</reference>
<dbReference type="InterPro" id="IPR050646">
    <property type="entry name" value="Cas1"/>
</dbReference>
<evidence type="ECO:0000256" key="3">
    <source>
        <dbReference type="ARBA" id="ARBA00022759"/>
    </source>
</evidence>
<dbReference type="PANTHER" id="PTHR34353">
    <property type="entry name" value="CRISPR-ASSOCIATED ENDONUCLEASE CAS1 1"/>
    <property type="match status" value="1"/>
</dbReference>
<gene>
    <name evidence="10" type="primary">cas1</name>
    <name evidence="10" type="ORF">COX02_00935</name>
</gene>
<accession>A0A2H0BMQ4</accession>
<evidence type="ECO:0000313" key="11">
    <source>
        <dbReference type="Proteomes" id="UP000229334"/>
    </source>
</evidence>
<dbReference type="PANTHER" id="PTHR34353:SF2">
    <property type="entry name" value="CRISPR-ASSOCIATED ENDONUCLEASE CAS1 1"/>
    <property type="match status" value="1"/>
</dbReference>
<dbReference type="GO" id="GO:0016787">
    <property type="term" value="F:hydrolase activity"/>
    <property type="evidence" value="ECO:0007669"/>
    <property type="project" value="UniProtKB-KW"/>
</dbReference>
<name>A0A2H0BMQ4_9BACT</name>
<evidence type="ECO:0000256" key="9">
    <source>
        <dbReference type="ARBA" id="ARBA00038592"/>
    </source>
</evidence>
<keyword evidence="8" id="KW-0464">Manganese</keyword>
<keyword evidence="6" id="KW-0051">Antiviral defense</keyword>
<evidence type="ECO:0000256" key="6">
    <source>
        <dbReference type="ARBA" id="ARBA00023118"/>
    </source>
</evidence>
<evidence type="ECO:0000256" key="1">
    <source>
        <dbReference type="ARBA" id="ARBA00022722"/>
    </source>
</evidence>
<comment type="subunit">
    <text evidence="9">Homodimer, forms a heterotetramer with a Cas2 homodimer.</text>
</comment>
<dbReference type="GO" id="GO:0046872">
    <property type="term" value="F:metal ion binding"/>
    <property type="evidence" value="ECO:0007669"/>
    <property type="project" value="UniProtKB-KW"/>
</dbReference>
<protein>
    <submittedName>
        <fullName evidence="10">CRISPR-associated endonuclease Cas1</fullName>
    </submittedName>
</protein>
<dbReference type="NCBIfam" id="TIGR00287">
    <property type="entry name" value="cas1"/>
    <property type="match status" value="1"/>
</dbReference>
<evidence type="ECO:0000256" key="2">
    <source>
        <dbReference type="ARBA" id="ARBA00022723"/>
    </source>
</evidence>
<proteinExistence type="predicted"/>